<keyword evidence="5 9" id="KW-0863">Zinc-finger</keyword>
<dbReference type="SUPFAM" id="SSF57667">
    <property type="entry name" value="beta-beta-alpha zinc fingers"/>
    <property type="match status" value="1"/>
</dbReference>
<dbReference type="PANTHER" id="PTHR23226:SF85">
    <property type="entry name" value="ZINC FINGER PROTEIN 397"/>
    <property type="match status" value="1"/>
</dbReference>
<evidence type="ECO:0000313" key="11">
    <source>
        <dbReference type="EMBL" id="NXO32095.1"/>
    </source>
</evidence>
<dbReference type="EMBL" id="VXBR01011950">
    <property type="protein sequence ID" value="NXO32095.1"/>
    <property type="molecule type" value="Genomic_DNA"/>
</dbReference>
<keyword evidence="3" id="KW-0479">Metal-binding</keyword>
<evidence type="ECO:0000256" key="6">
    <source>
        <dbReference type="ARBA" id="ARBA00022833"/>
    </source>
</evidence>
<dbReference type="Pfam" id="PF00096">
    <property type="entry name" value="zf-C2H2"/>
    <property type="match status" value="2"/>
</dbReference>
<dbReference type="Proteomes" id="UP000546986">
    <property type="component" value="Unassembled WGS sequence"/>
</dbReference>
<evidence type="ECO:0000313" key="12">
    <source>
        <dbReference type="Proteomes" id="UP000546986"/>
    </source>
</evidence>
<evidence type="ECO:0000256" key="3">
    <source>
        <dbReference type="ARBA" id="ARBA00022723"/>
    </source>
</evidence>
<keyword evidence="6" id="KW-0862">Zinc</keyword>
<evidence type="ECO:0000256" key="1">
    <source>
        <dbReference type="ARBA" id="ARBA00004123"/>
    </source>
</evidence>
<dbReference type="FunFam" id="3.30.160.60:FF:000352">
    <property type="entry name" value="zinc finger protein 3 homolog"/>
    <property type="match status" value="1"/>
</dbReference>
<sequence>ERPTLVLDGGWSSELEVPEQLGDGEKTCRCSKCKKSFSKRSSLIRHWAIHTGEWPHECGECRKSFRFSSELIRHQRSH</sequence>
<keyword evidence="7" id="KW-0238">DNA-binding</keyword>
<feature type="non-terminal residue" evidence="11">
    <location>
        <position position="1"/>
    </location>
</feature>
<feature type="domain" description="C2H2-type" evidence="10">
    <location>
        <begin position="28"/>
        <end position="55"/>
    </location>
</feature>
<evidence type="ECO:0000259" key="10">
    <source>
        <dbReference type="PROSITE" id="PS50157"/>
    </source>
</evidence>
<reference evidence="11 12" key="1">
    <citation type="submission" date="2019-09" db="EMBL/GenBank/DDBJ databases">
        <title>Bird 10,000 Genomes (B10K) Project - Family phase.</title>
        <authorList>
            <person name="Zhang G."/>
        </authorList>
    </citation>
    <scope>NUCLEOTIDE SEQUENCE [LARGE SCALE GENOMIC DNA]</scope>
    <source>
        <strain evidence="11">B10K-DU-002-30</strain>
        <tissue evidence="11">Muscle</tissue>
    </source>
</reference>
<proteinExistence type="inferred from homology"/>
<dbReference type="SMART" id="SM00355">
    <property type="entry name" value="ZnF_C2H2"/>
    <property type="match status" value="2"/>
</dbReference>
<keyword evidence="12" id="KW-1185">Reference proteome</keyword>
<comment type="similarity">
    <text evidence="2">Belongs to the krueppel C2H2-type zinc-finger protein family.</text>
</comment>
<evidence type="ECO:0000256" key="5">
    <source>
        <dbReference type="ARBA" id="ARBA00022771"/>
    </source>
</evidence>
<evidence type="ECO:0000256" key="2">
    <source>
        <dbReference type="ARBA" id="ARBA00006991"/>
    </source>
</evidence>
<dbReference type="InterPro" id="IPR013087">
    <property type="entry name" value="Znf_C2H2_type"/>
</dbReference>
<evidence type="ECO:0000256" key="9">
    <source>
        <dbReference type="PROSITE-ProRule" id="PRU00042"/>
    </source>
</evidence>
<dbReference type="GO" id="GO:0005634">
    <property type="term" value="C:nucleus"/>
    <property type="evidence" value="ECO:0007669"/>
    <property type="project" value="UniProtKB-SubCell"/>
</dbReference>
<accession>A0A7L1R539</accession>
<dbReference type="GO" id="GO:0000981">
    <property type="term" value="F:DNA-binding transcription factor activity, RNA polymerase II-specific"/>
    <property type="evidence" value="ECO:0007669"/>
    <property type="project" value="TreeGrafter"/>
</dbReference>
<dbReference type="PANTHER" id="PTHR23226">
    <property type="entry name" value="ZINC FINGER AND SCAN DOMAIN-CONTAINING"/>
    <property type="match status" value="1"/>
</dbReference>
<name>A0A7L1R539_9PASS</name>
<comment type="caution">
    <text evidence="11">The sequence shown here is derived from an EMBL/GenBank/DDBJ whole genome shotgun (WGS) entry which is preliminary data.</text>
</comment>
<protein>
    <submittedName>
        <fullName evidence="11">ZN189 protein</fullName>
    </submittedName>
</protein>
<dbReference type="PROSITE" id="PS00028">
    <property type="entry name" value="ZINC_FINGER_C2H2_1"/>
    <property type="match status" value="2"/>
</dbReference>
<dbReference type="GO" id="GO:0000978">
    <property type="term" value="F:RNA polymerase II cis-regulatory region sequence-specific DNA binding"/>
    <property type="evidence" value="ECO:0007669"/>
    <property type="project" value="TreeGrafter"/>
</dbReference>
<dbReference type="InterPro" id="IPR036236">
    <property type="entry name" value="Znf_C2H2_sf"/>
</dbReference>
<dbReference type="AlphaFoldDB" id="A0A7L1R539"/>
<gene>
    <name evidence="11" type="primary">Znf189_1</name>
    <name evidence="11" type="ORF">CISJUN_R00004</name>
</gene>
<dbReference type="Gene3D" id="3.30.160.60">
    <property type="entry name" value="Classic Zinc Finger"/>
    <property type="match status" value="2"/>
</dbReference>
<evidence type="ECO:0000256" key="8">
    <source>
        <dbReference type="ARBA" id="ARBA00023242"/>
    </source>
</evidence>
<feature type="non-terminal residue" evidence="11">
    <location>
        <position position="78"/>
    </location>
</feature>
<evidence type="ECO:0000256" key="4">
    <source>
        <dbReference type="ARBA" id="ARBA00022737"/>
    </source>
</evidence>
<comment type="subcellular location">
    <subcellularLocation>
        <location evidence="1">Nucleus</location>
    </subcellularLocation>
</comment>
<organism evidence="11 12">
    <name type="scientific">Cisticola juncidis</name>
    <dbReference type="NCBI Taxonomy" id="52622"/>
    <lineage>
        <taxon>Eukaryota</taxon>
        <taxon>Metazoa</taxon>
        <taxon>Chordata</taxon>
        <taxon>Craniata</taxon>
        <taxon>Vertebrata</taxon>
        <taxon>Euteleostomi</taxon>
        <taxon>Archelosauria</taxon>
        <taxon>Archosauria</taxon>
        <taxon>Dinosauria</taxon>
        <taxon>Saurischia</taxon>
        <taxon>Theropoda</taxon>
        <taxon>Coelurosauria</taxon>
        <taxon>Aves</taxon>
        <taxon>Neognathae</taxon>
        <taxon>Neoaves</taxon>
        <taxon>Telluraves</taxon>
        <taxon>Australaves</taxon>
        <taxon>Passeriformes</taxon>
        <taxon>Sylvioidea</taxon>
        <taxon>Cisticolidae</taxon>
        <taxon>Cisticola</taxon>
    </lineage>
</organism>
<dbReference type="FunFam" id="3.30.160.60:FF:000053">
    <property type="entry name" value="zinc finger protein 182 isoform X1"/>
    <property type="match status" value="1"/>
</dbReference>
<evidence type="ECO:0000256" key="7">
    <source>
        <dbReference type="ARBA" id="ARBA00023125"/>
    </source>
</evidence>
<keyword evidence="4" id="KW-0677">Repeat</keyword>
<feature type="domain" description="C2H2-type" evidence="10">
    <location>
        <begin position="56"/>
        <end position="78"/>
    </location>
</feature>
<keyword evidence="8" id="KW-0539">Nucleus</keyword>
<dbReference type="GO" id="GO:0008270">
    <property type="term" value="F:zinc ion binding"/>
    <property type="evidence" value="ECO:0007669"/>
    <property type="project" value="UniProtKB-KW"/>
</dbReference>
<dbReference type="PROSITE" id="PS50157">
    <property type="entry name" value="ZINC_FINGER_C2H2_2"/>
    <property type="match status" value="2"/>
</dbReference>